<dbReference type="Pfam" id="PF03993">
    <property type="entry name" value="DUF349"/>
    <property type="match status" value="2"/>
</dbReference>
<feature type="coiled-coil region" evidence="1">
    <location>
        <begin position="328"/>
        <end position="381"/>
    </location>
</feature>
<reference evidence="3" key="1">
    <citation type="journal article" date="2019" name="Int. J. Syst. Evol. Microbiol.">
        <title>The Global Catalogue of Microorganisms (GCM) 10K type strain sequencing project: providing services to taxonomists for standard genome sequencing and annotation.</title>
        <authorList>
            <consortium name="The Broad Institute Genomics Platform"/>
            <consortium name="The Broad Institute Genome Sequencing Center for Infectious Disease"/>
            <person name="Wu L."/>
            <person name="Ma J."/>
        </authorList>
    </citation>
    <scope>NUCLEOTIDE SEQUENCE [LARGE SCALE GENOMIC DNA]</scope>
    <source>
        <strain evidence="3">CCUG 30340</strain>
    </source>
</reference>
<evidence type="ECO:0000256" key="1">
    <source>
        <dbReference type="SAM" id="Coils"/>
    </source>
</evidence>
<organism evidence="2 3">
    <name type="scientific">Dokdonella ginsengisoli</name>
    <dbReference type="NCBI Taxonomy" id="363846"/>
    <lineage>
        <taxon>Bacteria</taxon>
        <taxon>Pseudomonadati</taxon>
        <taxon>Pseudomonadota</taxon>
        <taxon>Gammaproteobacteria</taxon>
        <taxon>Lysobacterales</taxon>
        <taxon>Rhodanobacteraceae</taxon>
        <taxon>Dokdonella</taxon>
    </lineage>
</organism>
<gene>
    <name evidence="2" type="ORF">ACFO6Q_16065</name>
</gene>
<dbReference type="RefSeq" id="WP_380022111.1">
    <property type="nucleotide sequence ID" value="NZ_JBHSHD010000010.1"/>
</dbReference>
<dbReference type="EMBL" id="JBHSHD010000010">
    <property type="protein sequence ID" value="MFC4821844.1"/>
    <property type="molecule type" value="Genomic_DNA"/>
</dbReference>
<dbReference type="Proteomes" id="UP001595886">
    <property type="component" value="Unassembled WGS sequence"/>
</dbReference>
<comment type="caution">
    <text evidence="2">The sequence shown here is derived from an EMBL/GenBank/DDBJ whole genome shotgun (WGS) entry which is preliminary data.</text>
</comment>
<protein>
    <submittedName>
        <fullName evidence="2">DUF349 domain-containing protein</fullName>
    </submittedName>
</protein>
<keyword evidence="3" id="KW-1185">Reference proteome</keyword>
<feature type="coiled-coil region" evidence="1">
    <location>
        <begin position="164"/>
        <end position="216"/>
    </location>
</feature>
<sequence length="851" mass="93537">MKLPAFLSKPRWQSKDAAVRRAAIAADNESGLIAELARLAREDADPGARIAAMRRLADPGLVQGMANDDADADVRRQARALWFELMSGAHASAPALPDRLRLLKAQEDAELIEHLARRAREPELRLAALDLARRPALFFERALEDADANVRAAALARVDDEAQLLRLAERARKSDKQINRLARERVEALRIGRGDDATLEQRARALCERLEQLVREPQAPDAEAEIDARWDEIQVRIAEPLRQRYRTAHALLLASRSERPPVANVAPAQEAVAEQAAVEPVVDRVEVSETDAAGETETAEEAAAGDEPATDPAAVNALLAQVRFNASLDSANAERQQQRERQQALFARIEAALAPLAEALEAGASGRAHALKAEIDELRRQSEAPLPRALMQRLAAAEQRHAELSRWQHWADGQRRRQLCEEIEALAEAGPHPDAVAARVRDAQTEWTRLDAIEGPEAARHGGLARRFHAACRNALAPARAYFKKRHELRESQAQRISEVLERATASGGDGADASAVIAARREIVAALRDLDRVEPRERKALAERLKNGLTTLDARIAARDEEIAAAKRNLIARAEALTQPTLQRGAVASARELQQQWQTIGSGRRDRDQAQWKAFRAALDAVFGRLDAERAERSARDAEARGQAEALCAELETLAADAANADRTAASRIEKAWGALDRVDDGLRKRFDAARAALRTAAEQRERGVRQARFAHWLARYRLCREAEQGGGAADSLRERWNATEATDVAGAALNERFDRAASSDIAVADEDTARTAVIELEMLAGVDSPEEDRERRRILQVERLSARMRGGAAASPQQELVALLARWTGLGAADTAFDRRLERALAATLETLP</sequence>
<keyword evidence="1" id="KW-0175">Coiled coil</keyword>
<evidence type="ECO:0000313" key="2">
    <source>
        <dbReference type="EMBL" id="MFC4821844.1"/>
    </source>
</evidence>
<evidence type="ECO:0000313" key="3">
    <source>
        <dbReference type="Proteomes" id="UP001595886"/>
    </source>
</evidence>
<accession>A0ABV9QZJ8</accession>
<proteinExistence type="predicted"/>
<dbReference type="InterPro" id="IPR007139">
    <property type="entry name" value="DUF349"/>
</dbReference>
<name>A0ABV9QZJ8_9GAMM</name>